<accession>A0A8S1MJI5</accession>
<dbReference type="OrthoDB" id="302303at2759"/>
<gene>
    <name evidence="1" type="ORF">PSON_ATCC_30995.1.T0350238</name>
</gene>
<protein>
    <submittedName>
        <fullName evidence="1">Uncharacterized protein</fullName>
    </submittedName>
</protein>
<dbReference type="EMBL" id="CAJJDN010000035">
    <property type="protein sequence ID" value="CAD8076926.1"/>
    <property type="molecule type" value="Genomic_DNA"/>
</dbReference>
<proteinExistence type="predicted"/>
<organism evidence="1 2">
    <name type="scientific">Paramecium sonneborni</name>
    <dbReference type="NCBI Taxonomy" id="65129"/>
    <lineage>
        <taxon>Eukaryota</taxon>
        <taxon>Sar</taxon>
        <taxon>Alveolata</taxon>
        <taxon>Ciliophora</taxon>
        <taxon>Intramacronucleata</taxon>
        <taxon>Oligohymenophorea</taxon>
        <taxon>Peniculida</taxon>
        <taxon>Parameciidae</taxon>
        <taxon>Paramecium</taxon>
    </lineage>
</organism>
<keyword evidence="2" id="KW-1185">Reference proteome</keyword>
<reference evidence="1" key="1">
    <citation type="submission" date="2021-01" db="EMBL/GenBank/DDBJ databases">
        <authorList>
            <consortium name="Genoscope - CEA"/>
            <person name="William W."/>
        </authorList>
    </citation>
    <scope>NUCLEOTIDE SEQUENCE</scope>
</reference>
<name>A0A8S1MJI5_9CILI</name>
<evidence type="ECO:0000313" key="1">
    <source>
        <dbReference type="EMBL" id="CAD8076926.1"/>
    </source>
</evidence>
<dbReference type="AlphaFoldDB" id="A0A8S1MJI5"/>
<comment type="caution">
    <text evidence="1">The sequence shown here is derived from an EMBL/GenBank/DDBJ whole genome shotgun (WGS) entry which is preliminary data.</text>
</comment>
<dbReference type="Proteomes" id="UP000692954">
    <property type="component" value="Unassembled WGS sequence"/>
</dbReference>
<sequence length="307" mass="36546">MSNAFNQQNDISLKQVGTTKKIKKLKSKTKNKKLANDQKISHLSKDEAKYIFEFTSSQDIQKKQQKQKQKSDIQSLRIMGYLDRDVFSNFFKIITIQQQKHELIVKCLPFNETNLFDIKRDFPFYINLDQASTNINSYDSQRTLELIKQKEVPQEKFEFIINPNQDIIGCNRIVNKSWLKMFGINQDMIIHNLLRNQSFPFGWDLENQFIQNQISNTFSNQKLIVKLVCYNGLKFNAQMLVRAEIETNSKNQFIQRYTIQYIISREQLSLSKIEQNFRQYFDLKDLSQELRGKFIEKTNKYCQIKRL</sequence>
<evidence type="ECO:0000313" key="2">
    <source>
        <dbReference type="Proteomes" id="UP000692954"/>
    </source>
</evidence>